<evidence type="ECO:0000313" key="2">
    <source>
        <dbReference type="EMBL" id="KRY60337.1"/>
    </source>
</evidence>
<gene>
    <name evidence="2" type="ORF">T03_15914</name>
</gene>
<organism evidence="2 3">
    <name type="scientific">Trichinella britovi</name>
    <name type="common">Parasitic roundworm</name>
    <dbReference type="NCBI Taxonomy" id="45882"/>
    <lineage>
        <taxon>Eukaryota</taxon>
        <taxon>Metazoa</taxon>
        <taxon>Ecdysozoa</taxon>
        <taxon>Nematoda</taxon>
        <taxon>Enoplea</taxon>
        <taxon>Dorylaimia</taxon>
        <taxon>Trichinellida</taxon>
        <taxon>Trichinellidae</taxon>
        <taxon>Trichinella</taxon>
    </lineage>
</organism>
<sequence>MVAVWRHCCFSNGVTISPSAVGDSAMDSPTRKRRDPSDASLDHCSLLPEYSRPVNNWNGLNGWGSPGPSLMKVKGRALRHASTSQRIVWSSPSSSSAFPRTFRNDSLTE</sequence>
<reference evidence="2 3" key="1">
    <citation type="submission" date="2015-01" db="EMBL/GenBank/DDBJ databases">
        <title>Evolution of Trichinella species and genotypes.</title>
        <authorList>
            <person name="Korhonen P.K."/>
            <person name="Edoardo P."/>
            <person name="Giuseppe L.R."/>
            <person name="Gasser R.B."/>
        </authorList>
    </citation>
    <scope>NUCLEOTIDE SEQUENCE [LARGE SCALE GENOMIC DNA]</scope>
    <source>
        <strain evidence="2">ISS120</strain>
    </source>
</reference>
<feature type="region of interest" description="Disordered" evidence="1">
    <location>
        <begin position="90"/>
        <end position="109"/>
    </location>
</feature>
<dbReference type="EMBL" id="JYDI01000006">
    <property type="protein sequence ID" value="KRY60337.1"/>
    <property type="molecule type" value="Genomic_DNA"/>
</dbReference>
<dbReference type="AlphaFoldDB" id="A0A0V1DG11"/>
<evidence type="ECO:0000256" key="1">
    <source>
        <dbReference type="SAM" id="MobiDB-lite"/>
    </source>
</evidence>
<feature type="region of interest" description="Disordered" evidence="1">
    <location>
        <begin position="13"/>
        <end position="40"/>
    </location>
</feature>
<name>A0A0V1DG11_TRIBR</name>
<accession>A0A0V1DG11</accession>
<protein>
    <submittedName>
        <fullName evidence="2">Uncharacterized protein</fullName>
    </submittedName>
</protein>
<evidence type="ECO:0000313" key="3">
    <source>
        <dbReference type="Proteomes" id="UP000054653"/>
    </source>
</evidence>
<comment type="caution">
    <text evidence="2">The sequence shown here is derived from an EMBL/GenBank/DDBJ whole genome shotgun (WGS) entry which is preliminary data.</text>
</comment>
<keyword evidence="3" id="KW-1185">Reference proteome</keyword>
<dbReference type="Proteomes" id="UP000054653">
    <property type="component" value="Unassembled WGS sequence"/>
</dbReference>
<proteinExistence type="predicted"/>